<evidence type="ECO:0000256" key="4">
    <source>
        <dbReference type="ARBA" id="ARBA00022840"/>
    </source>
</evidence>
<dbReference type="AlphaFoldDB" id="A0A1F5Z3K3"/>
<dbReference type="CDD" id="cd04873">
    <property type="entry name" value="ACT_UUR-ACR-like"/>
    <property type="match status" value="1"/>
</dbReference>
<dbReference type="CDD" id="cd05401">
    <property type="entry name" value="NT_GlnE_GlnD_like"/>
    <property type="match status" value="1"/>
</dbReference>
<dbReference type="PROSITE" id="PS51671">
    <property type="entry name" value="ACT"/>
    <property type="match status" value="1"/>
</dbReference>
<evidence type="ECO:0000256" key="2">
    <source>
        <dbReference type="ARBA" id="ARBA00022695"/>
    </source>
</evidence>
<sequence>MTKTHREKQPLPASPDADKLERLARLAGGVERELVADHLARLEEEYQKRYSEETVAAHLGALARLGPACGCRLLARKLDQETWELTVVAFDHQGLFSIIAGTLASLGLSIERGEVWTYAGLEPPTEMGKPVYRYDFRLRRYVPKGPLKAAGPDENILLQRKKIVDVFTIRALAKTPEWTEVEDRLNGMVLLLLEGKSAEARKKVGQRVVEFLSHTGQTSGEYLLPVKVKVDNALSERYTVMDIEAEDTPAFLYLFTNALAMRGVDIHSIRILTKQGKVRDRFFITDSQGAKISGEARIDELKFIVVLVKQFSHLLVRSPDPTMALDNFEKLVLGIWADREKAAGRGWKMLDLSDQPVMEALARLFGTSNFLWEDFLRLQYENLLPVFEDLEALEHYKDKAEMWSECELELLKAKSFEEGVEQLNRFKDREMFRTDMRHILDKIDNFSEFSRELSDLVEVVIEQAYRIGDSHLRSRYGDPLCEDGSPCRFAVFALGKAGGRELGYASDIELLFVSSGNGMTNGAEKVSTGVYYEKLVQNIIHSIRTKRRGIFEIDLRFRPFGNQGPLCNTLKQMEEYYSASGQAWDFERQCLVRLRPVAGDPELGRSVVELRDRFVYSGRPLNFPELHRLRRRQQEEFVKPGTWNAKFSEGGLVDIEYHVQYLQIQHGAQDPAVRGTATREALRALRRGGYISEEEFVGLLEAHDFLRRLINALRILRGHARDLEIPERKSDGFLFLARRMGYPPGGESRLAEDLAHHRAEVIRLVGSAERTGQPGENERNKSGE</sequence>
<accession>A0A1F5Z3K3</accession>
<dbReference type="Pfam" id="PF08335">
    <property type="entry name" value="GlnD_UR_UTase"/>
    <property type="match status" value="1"/>
</dbReference>
<dbReference type="GO" id="GO:0005829">
    <property type="term" value="C:cytosol"/>
    <property type="evidence" value="ECO:0007669"/>
    <property type="project" value="TreeGrafter"/>
</dbReference>
<dbReference type="Gene3D" id="3.30.460.10">
    <property type="entry name" value="Beta Polymerase, domain 2"/>
    <property type="match status" value="1"/>
</dbReference>
<dbReference type="InterPro" id="IPR023057">
    <property type="entry name" value="GlnE"/>
</dbReference>
<dbReference type="GO" id="GO:0008882">
    <property type="term" value="F:[glutamate-ammonia-ligase] adenylyltransferase activity"/>
    <property type="evidence" value="ECO:0007669"/>
    <property type="project" value="InterPro"/>
</dbReference>
<dbReference type="PANTHER" id="PTHR30621:SF0">
    <property type="entry name" value="BIFUNCTIONAL GLUTAMINE SYNTHETASE ADENYLYLTRANSFERASE_ADENYLYL-REMOVING ENZYME"/>
    <property type="match status" value="1"/>
</dbReference>
<keyword evidence="3" id="KW-0547">Nucleotide-binding</keyword>
<gene>
    <name evidence="8" type="ORF">A3F83_16550</name>
</gene>
<dbReference type="PANTHER" id="PTHR30621">
    <property type="entry name" value="GLUTAMINE SYNTHETASE ADENYLYLTRANSFERASE"/>
    <property type="match status" value="1"/>
</dbReference>
<name>A0A1F5Z3K3_9BACT</name>
<keyword evidence="2" id="KW-0548">Nucleotidyltransferase</keyword>
<reference evidence="8 9" key="1">
    <citation type="journal article" date="2016" name="Nat. Commun.">
        <title>Thousands of microbial genomes shed light on interconnected biogeochemical processes in an aquifer system.</title>
        <authorList>
            <person name="Anantharaman K."/>
            <person name="Brown C.T."/>
            <person name="Hug L.A."/>
            <person name="Sharon I."/>
            <person name="Castelle C.J."/>
            <person name="Probst A.J."/>
            <person name="Thomas B.C."/>
            <person name="Singh A."/>
            <person name="Wilkins M.J."/>
            <person name="Karaoz U."/>
            <person name="Brodie E.L."/>
            <person name="Williams K.H."/>
            <person name="Hubbard S.S."/>
            <person name="Banfield J.F."/>
        </authorList>
    </citation>
    <scope>NUCLEOTIDE SEQUENCE [LARGE SCALE GENOMIC DNA]</scope>
</reference>
<evidence type="ECO:0000313" key="9">
    <source>
        <dbReference type="Proteomes" id="UP000179129"/>
    </source>
</evidence>
<dbReference type="Proteomes" id="UP000179129">
    <property type="component" value="Unassembled WGS sequence"/>
</dbReference>
<keyword evidence="6" id="KW-0511">Multifunctional enzyme</keyword>
<dbReference type="EMBL" id="MFIX01000002">
    <property type="protein sequence ID" value="OGG06945.1"/>
    <property type="molecule type" value="Genomic_DNA"/>
</dbReference>
<dbReference type="Pfam" id="PF03710">
    <property type="entry name" value="GlnE"/>
    <property type="match status" value="1"/>
</dbReference>
<dbReference type="InterPro" id="IPR045865">
    <property type="entry name" value="ACT-like_dom_sf"/>
</dbReference>
<keyword evidence="5" id="KW-0460">Magnesium</keyword>
<dbReference type="GO" id="GO:0000820">
    <property type="term" value="P:regulation of glutamine family amino acid metabolic process"/>
    <property type="evidence" value="ECO:0007669"/>
    <property type="project" value="TreeGrafter"/>
</dbReference>
<keyword evidence="1" id="KW-0808">Transferase</keyword>
<feature type="domain" description="ACT" evidence="7">
    <location>
        <begin position="240"/>
        <end position="319"/>
    </location>
</feature>
<dbReference type="SUPFAM" id="SSF55021">
    <property type="entry name" value="ACT-like"/>
    <property type="match status" value="1"/>
</dbReference>
<dbReference type="Gene3D" id="1.20.120.330">
    <property type="entry name" value="Nucleotidyltransferases domain 2"/>
    <property type="match status" value="1"/>
</dbReference>
<evidence type="ECO:0000259" key="7">
    <source>
        <dbReference type="PROSITE" id="PS51671"/>
    </source>
</evidence>
<dbReference type="InterPro" id="IPR005190">
    <property type="entry name" value="GlnE_rpt_dom"/>
</dbReference>
<dbReference type="GO" id="GO:0005524">
    <property type="term" value="F:ATP binding"/>
    <property type="evidence" value="ECO:0007669"/>
    <property type="project" value="UniProtKB-KW"/>
</dbReference>
<evidence type="ECO:0000256" key="6">
    <source>
        <dbReference type="ARBA" id="ARBA00023268"/>
    </source>
</evidence>
<evidence type="ECO:0000256" key="3">
    <source>
        <dbReference type="ARBA" id="ARBA00022741"/>
    </source>
</evidence>
<protein>
    <recommendedName>
        <fullName evidence="7">ACT domain-containing protein</fullName>
    </recommendedName>
</protein>
<dbReference type="SUPFAM" id="SSF81301">
    <property type="entry name" value="Nucleotidyltransferase"/>
    <property type="match status" value="1"/>
</dbReference>
<evidence type="ECO:0000256" key="5">
    <source>
        <dbReference type="ARBA" id="ARBA00022842"/>
    </source>
</evidence>
<proteinExistence type="predicted"/>
<evidence type="ECO:0000313" key="8">
    <source>
        <dbReference type="EMBL" id="OGG06945.1"/>
    </source>
</evidence>
<dbReference type="InterPro" id="IPR002912">
    <property type="entry name" value="ACT_dom"/>
</dbReference>
<evidence type="ECO:0000256" key="1">
    <source>
        <dbReference type="ARBA" id="ARBA00022679"/>
    </source>
</evidence>
<dbReference type="InterPro" id="IPR043519">
    <property type="entry name" value="NT_sf"/>
</dbReference>
<dbReference type="InterPro" id="IPR013546">
    <property type="entry name" value="PII_UdlTrfase/GS_AdlTrfase"/>
</dbReference>
<keyword evidence="4" id="KW-0067">ATP-binding</keyword>
<comment type="caution">
    <text evidence="8">The sequence shown here is derived from an EMBL/GenBank/DDBJ whole genome shotgun (WGS) entry which is preliminary data.</text>
</comment>
<organism evidence="8 9">
    <name type="scientific">Candidatus Glassbacteria bacterium RIFCSPLOWO2_12_FULL_58_11</name>
    <dbReference type="NCBI Taxonomy" id="1817867"/>
    <lineage>
        <taxon>Bacteria</taxon>
        <taxon>Candidatus Glassiibacteriota</taxon>
    </lineage>
</organism>
<dbReference type="SUPFAM" id="SSF81593">
    <property type="entry name" value="Nucleotidyltransferase substrate binding subunit/domain"/>
    <property type="match status" value="1"/>
</dbReference>
<dbReference type="STRING" id="1817867.A3F83_16550"/>